<feature type="non-terminal residue" evidence="2">
    <location>
        <position position="1"/>
    </location>
</feature>
<gene>
    <name evidence="2" type="ORF">METZ01_LOCUS140972</name>
</gene>
<accession>A0A381ZFN0</accession>
<dbReference type="AlphaFoldDB" id="A0A381ZFN0"/>
<evidence type="ECO:0000313" key="2">
    <source>
        <dbReference type="EMBL" id="SVA88118.1"/>
    </source>
</evidence>
<organism evidence="2">
    <name type="scientific">marine metagenome</name>
    <dbReference type="NCBI Taxonomy" id="408172"/>
    <lineage>
        <taxon>unclassified sequences</taxon>
        <taxon>metagenomes</taxon>
        <taxon>ecological metagenomes</taxon>
    </lineage>
</organism>
<evidence type="ECO:0000256" key="1">
    <source>
        <dbReference type="SAM" id="MobiDB-lite"/>
    </source>
</evidence>
<sequence>DGSRRGVGRQGGESGTGPLIPFLAKDRGAARRLRRGSGRPAGRPV</sequence>
<reference evidence="2" key="1">
    <citation type="submission" date="2018-05" db="EMBL/GenBank/DDBJ databases">
        <authorList>
            <person name="Lanie J.A."/>
            <person name="Ng W.-L."/>
            <person name="Kazmierczak K.M."/>
            <person name="Andrzejewski T.M."/>
            <person name="Davidsen T.M."/>
            <person name="Wayne K.J."/>
            <person name="Tettelin H."/>
            <person name="Glass J.I."/>
            <person name="Rusch D."/>
            <person name="Podicherti R."/>
            <person name="Tsui H.-C.T."/>
            <person name="Winkler M.E."/>
        </authorList>
    </citation>
    <scope>NUCLEOTIDE SEQUENCE</scope>
</reference>
<protein>
    <submittedName>
        <fullName evidence="2">Uncharacterized protein</fullName>
    </submittedName>
</protein>
<feature type="non-terminal residue" evidence="2">
    <location>
        <position position="45"/>
    </location>
</feature>
<dbReference type="EMBL" id="UINC01021157">
    <property type="protein sequence ID" value="SVA88118.1"/>
    <property type="molecule type" value="Genomic_DNA"/>
</dbReference>
<feature type="region of interest" description="Disordered" evidence="1">
    <location>
        <begin position="1"/>
        <end position="45"/>
    </location>
</feature>
<proteinExistence type="predicted"/>
<name>A0A381ZFN0_9ZZZZ</name>